<sequence>MAFLSIILLQSCQDFRDFMAEIISTSTSASWSDRMDAEDADEAENIPLNINMNSGTDWLSGNRMKKNFEQRCAKIREFEAEINKCSANIKGASALI</sequence>
<organism evidence="1 2">
    <name type="scientific">Araneus ventricosus</name>
    <name type="common">Orbweaver spider</name>
    <name type="synonym">Epeira ventricosa</name>
    <dbReference type="NCBI Taxonomy" id="182803"/>
    <lineage>
        <taxon>Eukaryota</taxon>
        <taxon>Metazoa</taxon>
        <taxon>Ecdysozoa</taxon>
        <taxon>Arthropoda</taxon>
        <taxon>Chelicerata</taxon>
        <taxon>Arachnida</taxon>
        <taxon>Araneae</taxon>
        <taxon>Araneomorphae</taxon>
        <taxon>Entelegynae</taxon>
        <taxon>Araneoidea</taxon>
        <taxon>Araneidae</taxon>
        <taxon>Araneus</taxon>
    </lineage>
</organism>
<name>A0A4Y2EF07_ARAVE</name>
<comment type="caution">
    <text evidence="1">The sequence shown here is derived from an EMBL/GenBank/DDBJ whole genome shotgun (WGS) entry which is preliminary data.</text>
</comment>
<gene>
    <name evidence="1" type="ORF">AVEN_25351_1</name>
</gene>
<protein>
    <submittedName>
        <fullName evidence="1">Uncharacterized protein</fullName>
    </submittedName>
</protein>
<proteinExistence type="predicted"/>
<evidence type="ECO:0000313" key="1">
    <source>
        <dbReference type="EMBL" id="GBM27732.1"/>
    </source>
</evidence>
<accession>A0A4Y2EF07</accession>
<evidence type="ECO:0000313" key="2">
    <source>
        <dbReference type="Proteomes" id="UP000499080"/>
    </source>
</evidence>
<keyword evidence="2" id="KW-1185">Reference proteome</keyword>
<dbReference type="EMBL" id="BGPR01000593">
    <property type="protein sequence ID" value="GBM27732.1"/>
    <property type="molecule type" value="Genomic_DNA"/>
</dbReference>
<dbReference type="Proteomes" id="UP000499080">
    <property type="component" value="Unassembled WGS sequence"/>
</dbReference>
<reference evidence="1 2" key="1">
    <citation type="journal article" date="2019" name="Sci. Rep.">
        <title>Orb-weaving spider Araneus ventricosus genome elucidates the spidroin gene catalogue.</title>
        <authorList>
            <person name="Kono N."/>
            <person name="Nakamura H."/>
            <person name="Ohtoshi R."/>
            <person name="Moran D.A.P."/>
            <person name="Shinohara A."/>
            <person name="Yoshida Y."/>
            <person name="Fujiwara M."/>
            <person name="Mori M."/>
            <person name="Tomita M."/>
            <person name="Arakawa K."/>
        </authorList>
    </citation>
    <scope>NUCLEOTIDE SEQUENCE [LARGE SCALE GENOMIC DNA]</scope>
</reference>
<dbReference type="AlphaFoldDB" id="A0A4Y2EF07"/>